<name>A0A4U6QG16_9ACTN</name>
<sequence length="358" mass="37041">MPEPPPRVDPACPGVRCVTVTLTGDVLLHPELVEQARLDATPGAPTAQDGLDFLPMLAAQRPWTEPADLAICHLETPLASPDGPFLGWPEFSAPPQVLPALRAVGYDACTTASNHTLDQGPRGVDRTLDALDAAGLRHAGSARSAAEEATPVVLDTPGGRVGLVAATYDLNGHDPDAPWRVDLLDADAILDRARAARAAGAEVVLVALHAGTEYDREPNGDQEYLARTLLADPAVDLVYGHHAHVVQPIEKIGGKWAVYGLGNAIAAQRTSAPGVQDGLLVTVRFSRDASGAWTTAGVGWLPTHVDDGPPNRWCPADGTPTCAPVDPDAAAAGAADTAAIVESRGAAQAGAVRLPPTG</sequence>
<protein>
    <submittedName>
        <fullName evidence="3">CapA family protein</fullName>
    </submittedName>
</protein>
<organism evidence="3 4">
    <name type="scientific">Nakamurella flava</name>
    <dbReference type="NCBI Taxonomy" id="2576308"/>
    <lineage>
        <taxon>Bacteria</taxon>
        <taxon>Bacillati</taxon>
        <taxon>Actinomycetota</taxon>
        <taxon>Actinomycetes</taxon>
        <taxon>Nakamurellales</taxon>
        <taxon>Nakamurellaceae</taxon>
        <taxon>Nakamurella</taxon>
    </lineage>
</organism>
<feature type="domain" description="Capsule synthesis protein CapA" evidence="2">
    <location>
        <begin position="19"/>
        <end position="268"/>
    </location>
</feature>
<dbReference type="AlphaFoldDB" id="A0A4U6QG16"/>
<dbReference type="PANTHER" id="PTHR33393">
    <property type="entry name" value="POLYGLUTAMINE SYNTHESIS ACCESSORY PROTEIN RV0574C-RELATED"/>
    <property type="match status" value="1"/>
</dbReference>
<reference evidence="3 4" key="1">
    <citation type="submission" date="2019-05" db="EMBL/GenBank/DDBJ databases">
        <title>Nakamurella sp. N5BH11, whole genome shotgun sequence.</title>
        <authorList>
            <person name="Tuo L."/>
        </authorList>
    </citation>
    <scope>NUCLEOTIDE SEQUENCE [LARGE SCALE GENOMIC DNA]</scope>
    <source>
        <strain evidence="3 4">N5BH11</strain>
    </source>
</reference>
<dbReference type="InterPro" id="IPR019079">
    <property type="entry name" value="Capsule_synth_CapA"/>
</dbReference>
<comment type="similarity">
    <text evidence="1">Belongs to the CapA family.</text>
</comment>
<gene>
    <name evidence="3" type="ORF">FDO65_15365</name>
</gene>
<comment type="caution">
    <text evidence="3">The sequence shown here is derived from an EMBL/GenBank/DDBJ whole genome shotgun (WGS) entry which is preliminary data.</text>
</comment>
<dbReference type="CDD" id="cd07381">
    <property type="entry name" value="MPP_CapA"/>
    <property type="match status" value="1"/>
</dbReference>
<keyword evidence="4" id="KW-1185">Reference proteome</keyword>
<dbReference type="SMART" id="SM00854">
    <property type="entry name" value="PGA_cap"/>
    <property type="match status" value="1"/>
</dbReference>
<accession>A0A4U6QG16</accession>
<evidence type="ECO:0000259" key="2">
    <source>
        <dbReference type="SMART" id="SM00854"/>
    </source>
</evidence>
<evidence type="ECO:0000313" key="3">
    <source>
        <dbReference type="EMBL" id="TKV59038.1"/>
    </source>
</evidence>
<evidence type="ECO:0000256" key="1">
    <source>
        <dbReference type="ARBA" id="ARBA00005662"/>
    </source>
</evidence>
<dbReference type="PANTHER" id="PTHR33393:SF13">
    <property type="entry name" value="PGA BIOSYNTHESIS PROTEIN CAPA"/>
    <property type="match status" value="1"/>
</dbReference>
<dbReference type="Proteomes" id="UP000306985">
    <property type="component" value="Unassembled WGS sequence"/>
</dbReference>
<dbReference type="InterPro" id="IPR029052">
    <property type="entry name" value="Metallo-depent_PP-like"/>
</dbReference>
<dbReference type="InterPro" id="IPR052169">
    <property type="entry name" value="CW_Biosynth-Accessory"/>
</dbReference>
<dbReference type="OrthoDB" id="9810718at2"/>
<proteinExistence type="inferred from homology"/>
<dbReference type="Gene3D" id="3.60.21.10">
    <property type="match status" value="1"/>
</dbReference>
<dbReference type="EMBL" id="SZZH01000003">
    <property type="protein sequence ID" value="TKV59038.1"/>
    <property type="molecule type" value="Genomic_DNA"/>
</dbReference>
<dbReference type="Pfam" id="PF09587">
    <property type="entry name" value="PGA_cap"/>
    <property type="match status" value="1"/>
</dbReference>
<evidence type="ECO:0000313" key="4">
    <source>
        <dbReference type="Proteomes" id="UP000306985"/>
    </source>
</evidence>
<dbReference type="SUPFAM" id="SSF56300">
    <property type="entry name" value="Metallo-dependent phosphatases"/>
    <property type="match status" value="1"/>
</dbReference>